<dbReference type="GO" id="GO:0005524">
    <property type="term" value="F:ATP binding"/>
    <property type="evidence" value="ECO:0007669"/>
    <property type="project" value="UniProtKB-UniRule"/>
</dbReference>
<dbReference type="InterPro" id="IPR001650">
    <property type="entry name" value="Helicase_C-like"/>
</dbReference>
<evidence type="ECO:0000256" key="4">
    <source>
        <dbReference type="ARBA" id="ARBA00022840"/>
    </source>
</evidence>
<evidence type="ECO:0000256" key="6">
    <source>
        <dbReference type="ARBA" id="ARBA00038002"/>
    </source>
</evidence>
<dbReference type="SMART" id="SM01178">
    <property type="entry name" value="DUF4217"/>
    <property type="match status" value="1"/>
</dbReference>
<evidence type="ECO:0000256" key="3">
    <source>
        <dbReference type="ARBA" id="ARBA00022806"/>
    </source>
</evidence>
<evidence type="ECO:0000256" key="7">
    <source>
        <dbReference type="ARBA" id="ARBA00047984"/>
    </source>
</evidence>
<dbReference type="InterPro" id="IPR025313">
    <property type="entry name" value="SPB4-like_CTE"/>
</dbReference>
<comment type="catalytic activity">
    <reaction evidence="7 9">
        <text>ATP + H2O = ADP + phosphate + H(+)</text>
        <dbReference type="Rhea" id="RHEA:13065"/>
        <dbReference type="ChEBI" id="CHEBI:15377"/>
        <dbReference type="ChEBI" id="CHEBI:15378"/>
        <dbReference type="ChEBI" id="CHEBI:30616"/>
        <dbReference type="ChEBI" id="CHEBI:43474"/>
        <dbReference type="ChEBI" id="CHEBI:456216"/>
        <dbReference type="EC" id="3.6.4.13"/>
    </reaction>
</comment>
<evidence type="ECO:0000256" key="8">
    <source>
        <dbReference type="RuleBase" id="RU000492"/>
    </source>
</evidence>
<feature type="domain" description="Helicase C-terminal" evidence="13">
    <location>
        <begin position="270"/>
        <end position="429"/>
    </location>
</feature>
<keyword evidence="1 8" id="KW-0547">Nucleotide-binding</keyword>
<dbReference type="GO" id="GO:0016887">
    <property type="term" value="F:ATP hydrolysis activity"/>
    <property type="evidence" value="ECO:0007669"/>
    <property type="project" value="RHEA"/>
</dbReference>
<dbReference type="GO" id="GO:0003724">
    <property type="term" value="F:RNA helicase activity"/>
    <property type="evidence" value="ECO:0007669"/>
    <property type="project" value="UniProtKB-EC"/>
</dbReference>
<dbReference type="Gene3D" id="3.40.50.300">
    <property type="entry name" value="P-loop containing nucleotide triphosphate hydrolases"/>
    <property type="match status" value="2"/>
</dbReference>
<evidence type="ECO:0000259" key="13">
    <source>
        <dbReference type="PROSITE" id="PS51194"/>
    </source>
</evidence>
<organism evidence="14">
    <name type="scientific">Araucaria cunninghamii</name>
    <name type="common">Hoop pine</name>
    <name type="synonym">Moreton Bay pine</name>
    <dbReference type="NCBI Taxonomy" id="56994"/>
    <lineage>
        <taxon>Eukaryota</taxon>
        <taxon>Viridiplantae</taxon>
        <taxon>Streptophyta</taxon>
        <taxon>Embryophyta</taxon>
        <taxon>Tracheophyta</taxon>
        <taxon>Spermatophyta</taxon>
        <taxon>Pinopsida</taxon>
        <taxon>Pinidae</taxon>
        <taxon>Conifers II</taxon>
        <taxon>Araucariales</taxon>
        <taxon>Araucariaceae</taxon>
        <taxon>Araucaria</taxon>
    </lineage>
</organism>
<dbReference type="GO" id="GO:0003723">
    <property type="term" value="F:RNA binding"/>
    <property type="evidence" value="ECO:0007669"/>
    <property type="project" value="UniProtKB-UniRule"/>
</dbReference>
<reference evidence="14" key="1">
    <citation type="submission" date="2015-03" db="EMBL/GenBank/DDBJ databases">
        <title>A transcriptome of Araucaria cunninghamii, an australian fine timber species.</title>
        <authorList>
            <person name="Jing Yi C.J.Y."/>
            <person name="Yin San L.Y.S."/>
            <person name="Abdul Karim S.S."/>
            <person name="Wan Azmi N.N."/>
            <person name="Hercus R.R."/>
            <person name="Croft L.L."/>
        </authorList>
    </citation>
    <scope>NUCLEOTIDE SEQUENCE</scope>
    <source>
        <strain evidence="14">MI0301</strain>
        <tissue evidence="14">Leaf</tissue>
    </source>
</reference>
<feature type="compositionally biased region" description="Basic residues" evidence="11">
    <location>
        <begin position="683"/>
        <end position="699"/>
    </location>
</feature>
<evidence type="ECO:0000256" key="1">
    <source>
        <dbReference type="ARBA" id="ARBA00022741"/>
    </source>
</evidence>
<dbReference type="InterPro" id="IPR014001">
    <property type="entry name" value="Helicase_ATP-bd"/>
</dbReference>
<sequence length="706" mass="79436">MDSEGKKRKVKVNANALTEKHFSSLEPSLSEETLNVLEKGGFHYCTPVQAATIPLLSSFKDVAVDAATGSGKTLAFVIPLVEILRRLPHPLKHHQVAGIIISPTRELASQIYHVIEPFVSTLPNIKSKLLVGGTDVAADLKKIKEDGANLLIGTPGRLDDIMERTNILEFQCLEVLILDEADRLLDMGFHKQLSSIIVHLPKQRRTGLFSATQTEAVEELSKAGLRNPVRVEVRTEANRQKESDPATNMTCSRTPAGLLIEYLECEADEKVSQLAHFLSNHMSKKIIIYFMTCACVDYWGVVLPHLPSLRGCPLIALHGRMKQSLREKALASFTNLSSGILICTDVAARGLDIPDVDWIVQYDPPQDPNVFVHRVGRTARMGRSGNALVFLLPKESAYVEFLRIRRIPIQEKKCSEAASNIIPQIRSAAMEDRDVMEKGLRAFVSLIRAYKEHHCSYIFRWKELEVGKLAMGYGLLRLPSMTELKWRAFSTDGFVPVEDLDLRAIKYKDKAREKQRQKNMANKQLVENNHEEVKHHKAVSIIDLKGKKCSRQRRAVQTIEDDEEMAREYTLLKKLKRGVISEREFAMETGIEDCLEEDDCEDGYNLGDKKPSMVATPTGQVFDSPSKITSQIEDVRGNCDQKSKHLASQKWKRKKNASSSASATATNATARNGKQQKGLKNGHQFKHRSAPMKRWHRRKIDVTFTS</sequence>
<dbReference type="PROSITE" id="PS51194">
    <property type="entry name" value="HELICASE_CTER"/>
    <property type="match status" value="1"/>
</dbReference>
<evidence type="ECO:0000256" key="11">
    <source>
        <dbReference type="SAM" id="MobiDB-lite"/>
    </source>
</evidence>
<dbReference type="SUPFAM" id="SSF52540">
    <property type="entry name" value="P-loop containing nucleoside triphosphate hydrolases"/>
    <property type="match status" value="1"/>
</dbReference>
<evidence type="ECO:0000259" key="12">
    <source>
        <dbReference type="PROSITE" id="PS51192"/>
    </source>
</evidence>
<protein>
    <recommendedName>
        <fullName evidence="9">ATP-dependent RNA helicase</fullName>
        <ecNumber evidence="9">3.6.4.13</ecNumber>
    </recommendedName>
</protein>
<keyword evidence="10" id="KW-0175">Coiled coil</keyword>
<keyword evidence="2 8" id="KW-0378">Hydrolase</keyword>
<comment type="domain">
    <text evidence="9">The Q motif is unique to and characteristic of the DEAD box family of RNA helicases and controls ATP binding and hydrolysis.</text>
</comment>
<dbReference type="InterPro" id="IPR011545">
    <property type="entry name" value="DEAD/DEAH_box_helicase_dom"/>
</dbReference>
<dbReference type="SMART" id="SM00487">
    <property type="entry name" value="DEXDc"/>
    <property type="match status" value="1"/>
</dbReference>
<feature type="domain" description="Helicase ATP-binding" evidence="12">
    <location>
        <begin position="53"/>
        <end position="231"/>
    </location>
</feature>
<feature type="region of interest" description="Disordered" evidence="11">
    <location>
        <begin position="646"/>
        <end position="706"/>
    </location>
</feature>
<evidence type="ECO:0000256" key="10">
    <source>
        <dbReference type="SAM" id="Coils"/>
    </source>
</evidence>
<keyword evidence="3 8" id="KW-0347">Helicase</keyword>
<dbReference type="SMART" id="SM00490">
    <property type="entry name" value="HELICc"/>
    <property type="match status" value="1"/>
</dbReference>
<dbReference type="InterPro" id="IPR000629">
    <property type="entry name" value="RNA-helicase_DEAD-box_CS"/>
</dbReference>
<dbReference type="CDD" id="cd17960">
    <property type="entry name" value="DEADc_DDX55"/>
    <property type="match status" value="1"/>
</dbReference>
<keyword evidence="5 9" id="KW-0694">RNA-binding</keyword>
<dbReference type="EC" id="3.6.4.13" evidence="9"/>
<keyword evidence="4 8" id="KW-0067">ATP-binding</keyword>
<accession>A0A0D6R5I7</accession>
<dbReference type="Pfam" id="PF13959">
    <property type="entry name" value="CTE_SPB4"/>
    <property type="match status" value="1"/>
</dbReference>
<feature type="coiled-coil region" evidence="10">
    <location>
        <begin position="497"/>
        <end position="524"/>
    </location>
</feature>
<dbReference type="InterPro" id="IPR027417">
    <property type="entry name" value="P-loop_NTPase"/>
</dbReference>
<evidence type="ECO:0000256" key="2">
    <source>
        <dbReference type="ARBA" id="ARBA00022801"/>
    </source>
</evidence>
<dbReference type="Pfam" id="PF00271">
    <property type="entry name" value="Helicase_C"/>
    <property type="match status" value="1"/>
</dbReference>
<comment type="similarity">
    <text evidence="6">Belongs to the DEAD box helicase family. DDX55/SPB4 subfamily.</text>
</comment>
<comment type="function">
    <text evidence="9">RNA helicase.</text>
</comment>
<dbReference type="PROSITE" id="PS00039">
    <property type="entry name" value="DEAD_ATP_HELICASE"/>
    <property type="match status" value="1"/>
</dbReference>
<evidence type="ECO:0000256" key="9">
    <source>
        <dbReference type="RuleBase" id="RU365068"/>
    </source>
</evidence>
<dbReference type="PANTHER" id="PTHR24031">
    <property type="entry name" value="RNA HELICASE"/>
    <property type="match status" value="1"/>
</dbReference>
<evidence type="ECO:0000256" key="5">
    <source>
        <dbReference type="ARBA" id="ARBA00022884"/>
    </source>
</evidence>
<name>A0A0D6R5I7_ARACU</name>
<dbReference type="EMBL" id="GCKF01032609">
    <property type="protein sequence ID" value="JAG97538.1"/>
    <property type="molecule type" value="Transcribed_RNA"/>
</dbReference>
<dbReference type="CDD" id="cd18787">
    <property type="entry name" value="SF2_C_DEAD"/>
    <property type="match status" value="1"/>
</dbReference>
<dbReference type="PROSITE" id="PS51192">
    <property type="entry name" value="HELICASE_ATP_BIND_1"/>
    <property type="match status" value="1"/>
</dbReference>
<dbReference type="AlphaFoldDB" id="A0A0D6R5I7"/>
<evidence type="ECO:0000313" key="14">
    <source>
        <dbReference type="EMBL" id="JAG97538.1"/>
    </source>
</evidence>
<dbReference type="Pfam" id="PF00270">
    <property type="entry name" value="DEAD"/>
    <property type="match status" value="1"/>
</dbReference>
<dbReference type="FunFam" id="3.40.50.300:FF:000877">
    <property type="entry name" value="RNA helicase"/>
    <property type="match status" value="1"/>
</dbReference>
<feature type="compositionally biased region" description="Basic residues" evidence="11">
    <location>
        <begin position="646"/>
        <end position="656"/>
    </location>
</feature>
<proteinExistence type="inferred from homology"/>
<feature type="compositionally biased region" description="Low complexity" evidence="11">
    <location>
        <begin position="657"/>
        <end position="672"/>
    </location>
</feature>